<dbReference type="InterPro" id="IPR000873">
    <property type="entry name" value="AMP-dep_synth/lig_dom"/>
</dbReference>
<keyword evidence="2" id="KW-0276">Fatty acid metabolism</keyword>
<dbReference type="Gene3D" id="3.30.300.30">
    <property type="match status" value="1"/>
</dbReference>
<keyword evidence="7" id="KW-1185">Reference proteome</keyword>
<name>A0A328C6X4_9DELT</name>
<accession>A0A328C6X4</accession>
<evidence type="ECO:0000256" key="1">
    <source>
        <dbReference type="ARBA" id="ARBA00022598"/>
    </source>
</evidence>
<dbReference type="EMBL" id="QHKO01000006">
    <property type="protein sequence ID" value="RAL21227.1"/>
    <property type="molecule type" value="Genomic_DNA"/>
</dbReference>
<dbReference type="GO" id="GO:0004467">
    <property type="term" value="F:long-chain fatty acid-CoA ligase activity"/>
    <property type="evidence" value="ECO:0007669"/>
    <property type="project" value="UniProtKB-EC"/>
</dbReference>
<evidence type="ECO:0000259" key="5">
    <source>
        <dbReference type="Pfam" id="PF00501"/>
    </source>
</evidence>
<proteinExistence type="predicted"/>
<dbReference type="PANTHER" id="PTHR43272:SF32">
    <property type="entry name" value="AMP-DEPENDENT SYNTHETASE_LIGASE DOMAIN-CONTAINING PROTEIN"/>
    <property type="match status" value="1"/>
</dbReference>
<dbReference type="Pfam" id="PF23562">
    <property type="entry name" value="AMP-binding_C_3"/>
    <property type="match status" value="1"/>
</dbReference>
<evidence type="ECO:0000313" key="7">
    <source>
        <dbReference type="Proteomes" id="UP000249169"/>
    </source>
</evidence>
<dbReference type="Proteomes" id="UP000249169">
    <property type="component" value="Unassembled WGS sequence"/>
</dbReference>
<keyword evidence="1 6" id="KW-0436">Ligase</keyword>
<reference evidence="6 7" key="1">
    <citation type="submission" date="2018-05" db="EMBL/GenBank/DDBJ databases">
        <title>Lujinxingia marina gen. nov. sp. nov., a new facultative anaerobic member of the class Deltaproteobacteria, and proposal of Lujinxingaceae fam. nov.</title>
        <authorList>
            <person name="Li C.-M."/>
        </authorList>
    </citation>
    <scope>NUCLEOTIDE SEQUENCE [LARGE SCALE GENOMIC DNA]</scope>
    <source>
        <strain evidence="6 7">B210</strain>
    </source>
</reference>
<evidence type="ECO:0000313" key="6">
    <source>
        <dbReference type="EMBL" id="RAL21227.1"/>
    </source>
</evidence>
<dbReference type="Pfam" id="PF00501">
    <property type="entry name" value="AMP-binding"/>
    <property type="match status" value="1"/>
</dbReference>
<dbReference type="InterPro" id="IPR020845">
    <property type="entry name" value="AMP-binding_CS"/>
</dbReference>
<protein>
    <submittedName>
        <fullName evidence="6">Long-chain fatty acid--CoA ligase</fullName>
    </submittedName>
</protein>
<feature type="domain" description="AMP-dependent synthetase/ligase" evidence="5">
    <location>
        <begin position="11"/>
        <end position="431"/>
    </location>
</feature>
<dbReference type="InterPro" id="IPR045851">
    <property type="entry name" value="AMP-bd_C_sf"/>
</dbReference>
<dbReference type="RefSeq" id="WP_111730515.1">
    <property type="nucleotide sequence ID" value="NZ_QHKO01000006.1"/>
</dbReference>
<gene>
    <name evidence="6" type="ORF">DL240_13930</name>
</gene>
<dbReference type="OrthoDB" id="9803968at2"/>
<dbReference type="CDD" id="cd05907">
    <property type="entry name" value="VL_LC_FACS_like"/>
    <property type="match status" value="1"/>
</dbReference>
<dbReference type="PROSITE" id="PS00455">
    <property type="entry name" value="AMP_BINDING"/>
    <property type="match status" value="1"/>
</dbReference>
<dbReference type="PANTHER" id="PTHR43272">
    <property type="entry name" value="LONG-CHAIN-FATTY-ACID--COA LIGASE"/>
    <property type="match status" value="1"/>
</dbReference>
<organism evidence="6 7">
    <name type="scientific">Lujinxingia litoralis</name>
    <dbReference type="NCBI Taxonomy" id="2211119"/>
    <lineage>
        <taxon>Bacteria</taxon>
        <taxon>Deltaproteobacteria</taxon>
        <taxon>Bradymonadales</taxon>
        <taxon>Lujinxingiaceae</taxon>
        <taxon>Lujinxingia</taxon>
    </lineage>
</organism>
<dbReference type="SUPFAM" id="SSF56801">
    <property type="entry name" value="Acetyl-CoA synthetase-like"/>
    <property type="match status" value="1"/>
</dbReference>
<dbReference type="Gene3D" id="3.40.50.12780">
    <property type="entry name" value="N-terminal domain of ligase-like"/>
    <property type="match status" value="1"/>
</dbReference>
<comment type="catalytic activity">
    <reaction evidence="4">
        <text>a long-chain fatty acid + ATP + CoA = a long-chain fatty acyl-CoA + AMP + diphosphate</text>
        <dbReference type="Rhea" id="RHEA:15421"/>
        <dbReference type="ChEBI" id="CHEBI:30616"/>
        <dbReference type="ChEBI" id="CHEBI:33019"/>
        <dbReference type="ChEBI" id="CHEBI:57287"/>
        <dbReference type="ChEBI" id="CHEBI:57560"/>
        <dbReference type="ChEBI" id="CHEBI:83139"/>
        <dbReference type="ChEBI" id="CHEBI:456215"/>
        <dbReference type="EC" id="6.2.1.3"/>
    </reaction>
    <physiologicalReaction direction="left-to-right" evidence="4">
        <dbReference type="Rhea" id="RHEA:15422"/>
    </physiologicalReaction>
</comment>
<comment type="caution">
    <text evidence="6">The sequence shown here is derived from an EMBL/GenBank/DDBJ whole genome shotgun (WGS) entry which is preliminary data.</text>
</comment>
<evidence type="ECO:0000256" key="3">
    <source>
        <dbReference type="ARBA" id="ARBA00023098"/>
    </source>
</evidence>
<evidence type="ECO:0000256" key="2">
    <source>
        <dbReference type="ARBA" id="ARBA00022832"/>
    </source>
</evidence>
<dbReference type="GO" id="GO:0016020">
    <property type="term" value="C:membrane"/>
    <property type="evidence" value="ECO:0007669"/>
    <property type="project" value="TreeGrafter"/>
</dbReference>
<keyword evidence="3" id="KW-0443">Lipid metabolism</keyword>
<dbReference type="InterPro" id="IPR042099">
    <property type="entry name" value="ANL_N_sf"/>
</dbReference>
<evidence type="ECO:0000256" key="4">
    <source>
        <dbReference type="ARBA" id="ARBA00024484"/>
    </source>
</evidence>
<dbReference type="AlphaFoldDB" id="A0A328C6X4"/>
<sequence length="601" mass="66124">MRDTVIDRFVTQVEARAGQPALYFRQGDAWHSWSWAEYGQKARAFAGALIARGLEPGERINICGFNCPEWVIASVGAMIARNVPAGIYHTDSAEQMAYIAKHSGARVLVLADLAQWEKARSILDELEHLCQVVMIREADAIDDPRVVSWEDFLAGGAGHQAEVDQRIKEIQEDELATLIYTSGTTGAPKGVMLSHNNLAITANMAFDVVGNVLAGDTRGGPGDCVVSYLPLSHIAEQMFSIHLALTLGYPVYFAESVDKVRDALVEARPTLFFAVPRVWEKFRAALEPRLNEATGVKAAVVRWSREVGVEAGHDIVKYGAPRGVGALRYRVARRLFFQRVAAQVGLDRLRLAISAAAPIGDDVLEFFMSLGIVIREIYGQSEGSGPTTMNYPRAGMSKFGTVGRAVPGVDIMTADDGEILVRGPNVFMGYFNEPEKTAETLVDGWLYSGDIGSLDADGFLTITDRKKNLIITSGGKNIPPAPIESRLRELDIVSQALVVGEGRKYLAALLTLDPELAADFARQHDLPTDLRELADHPEFLVHIQAHIDHINQKLARAETLKRFVVLPDEFTEESGELTPTRKLKRRVILERYAGQITSMYS</sequence>